<feature type="compositionally biased region" description="Basic residues" evidence="1">
    <location>
        <begin position="132"/>
        <end position="143"/>
    </location>
</feature>
<evidence type="ECO:0000256" key="2">
    <source>
        <dbReference type="SAM" id="SignalP"/>
    </source>
</evidence>
<dbReference type="PANTHER" id="PTHR15426">
    <property type="entry name" value="PROTEIN DEPP1"/>
    <property type="match status" value="1"/>
</dbReference>
<keyword evidence="4" id="KW-1185">Reference proteome</keyword>
<feature type="region of interest" description="Disordered" evidence="1">
    <location>
        <begin position="123"/>
        <end position="159"/>
    </location>
</feature>
<name>A0A8T1S643_CHESE</name>
<dbReference type="PANTHER" id="PTHR15426:SF6">
    <property type="entry name" value="PROTEIN DEPP1"/>
    <property type="match status" value="1"/>
</dbReference>
<organism evidence="3 4">
    <name type="scientific">Chelydra serpentina</name>
    <name type="common">Snapping turtle</name>
    <name type="synonym">Testudo serpentina</name>
    <dbReference type="NCBI Taxonomy" id="8475"/>
    <lineage>
        <taxon>Eukaryota</taxon>
        <taxon>Metazoa</taxon>
        <taxon>Chordata</taxon>
        <taxon>Craniata</taxon>
        <taxon>Vertebrata</taxon>
        <taxon>Euteleostomi</taxon>
        <taxon>Archelosauria</taxon>
        <taxon>Testudinata</taxon>
        <taxon>Testudines</taxon>
        <taxon>Cryptodira</taxon>
        <taxon>Durocryptodira</taxon>
        <taxon>Americhelydia</taxon>
        <taxon>Chelydroidea</taxon>
        <taxon>Chelydridae</taxon>
        <taxon>Chelydra</taxon>
    </lineage>
</organism>
<feature type="signal peptide" evidence="2">
    <location>
        <begin position="1"/>
        <end position="17"/>
    </location>
</feature>
<proteinExistence type="predicted"/>
<comment type="caution">
    <text evidence="3">The sequence shown here is derived from an EMBL/GenBank/DDBJ whole genome shotgun (WGS) entry which is preliminary data.</text>
</comment>
<dbReference type="OrthoDB" id="8916819at2759"/>
<keyword evidence="2" id="KW-0732">Signal</keyword>
<gene>
    <name evidence="3" type="primary">DEPP1</name>
    <name evidence="3" type="ORF">G0U57_017928</name>
</gene>
<evidence type="ECO:0000313" key="4">
    <source>
        <dbReference type="Proteomes" id="UP000765507"/>
    </source>
</evidence>
<evidence type="ECO:0000256" key="1">
    <source>
        <dbReference type="SAM" id="MobiDB-lite"/>
    </source>
</evidence>
<dbReference type="Pfam" id="PF15343">
    <property type="entry name" value="DEPP"/>
    <property type="match status" value="1"/>
</dbReference>
<dbReference type="InterPro" id="IPR020133">
    <property type="entry name" value="DEPP"/>
</dbReference>
<reference evidence="3 4" key="1">
    <citation type="journal article" date="2020" name="G3 (Bethesda)">
        <title>Draft Genome of the Common Snapping Turtle, Chelydra serpentina, a Model for Phenotypic Plasticity in Reptiles.</title>
        <authorList>
            <person name="Das D."/>
            <person name="Singh S.K."/>
            <person name="Bierstedt J."/>
            <person name="Erickson A."/>
            <person name="Galli G.L.J."/>
            <person name="Crossley D.A. 2nd"/>
            <person name="Rhen T."/>
        </authorList>
    </citation>
    <scope>NUCLEOTIDE SEQUENCE [LARGE SCALE GENOMIC DNA]</scope>
    <source>
        <strain evidence="3">KW</strain>
    </source>
</reference>
<evidence type="ECO:0000313" key="3">
    <source>
        <dbReference type="EMBL" id="KAG6924288.1"/>
    </source>
</evidence>
<feature type="region of interest" description="Disordered" evidence="1">
    <location>
        <begin position="197"/>
        <end position="254"/>
    </location>
</feature>
<feature type="compositionally biased region" description="Polar residues" evidence="1">
    <location>
        <begin position="225"/>
        <end position="244"/>
    </location>
</feature>
<accession>A0A8T1S643</accession>
<dbReference type="Proteomes" id="UP000765507">
    <property type="component" value="Unassembled WGS sequence"/>
</dbReference>
<dbReference type="GO" id="GO:0010506">
    <property type="term" value="P:regulation of autophagy"/>
    <property type="evidence" value="ECO:0007669"/>
    <property type="project" value="TreeGrafter"/>
</dbReference>
<dbReference type="AlphaFoldDB" id="A0A8T1S643"/>
<protein>
    <submittedName>
        <fullName evidence="3">Protein DEPP1</fullName>
    </submittedName>
</protein>
<dbReference type="EMBL" id="JAHGAV010000631">
    <property type="protein sequence ID" value="KAG6924288.1"/>
    <property type="molecule type" value="Genomic_DNA"/>
</dbReference>
<feature type="chain" id="PRO_5035843629" evidence="2">
    <location>
        <begin position="18"/>
        <end position="289"/>
    </location>
</feature>
<dbReference type="GO" id="GO:0005739">
    <property type="term" value="C:mitochondrion"/>
    <property type="evidence" value="ECO:0007669"/>
    <property type="project" value="TreeGrafter"/>
</dbReference>
<sequence>MFLYIQALGILGGQVSGLCSTGGQTRSSQGSILGLGSLDLLDVRVTSDHGMHSLCSQGSCVNPDMRSRWLISVTHLPTISETGEMLFVGRSHAQAEEPLAGLDEYVQSISQLAQPSSLSSGFPCPCQSSQNKPHKLQRARGKVSRSGVALPSPEKVQGNAASLQDITAQFNQQHNLQGLTGSADPLAWLFGLSEAKEQSPGLRRRTSPAPRSSQTATDAGCPAAPQQTARGNLSATSDPSSAAQKLSGPVPPLERRCRWQRLRRRPALPSCAVRGRPSQAQSLPVIYEL</sequence>